<name>A0A1G4IN94_9SACH</name>
<dbReference type="AlphaFoldDB" id="A0A1G4IN94"/>
<organism evidence="7 8">
    <name type="scientific">Lachancea mirantina</name>
    <dbReference type="NCBI Taxonomy" id="1230905"/>
    <lineage>
        <taxon>Eukaryota</taxon>
        <taxon>Fungi</taxon>
        <taxon>Dikarya</taxon>
        <taxon>Ascomycota</taxon>
        <taxon>Saccharomycotina</taxon>
        <taxon>Saccharomycetes</taxon>
        <taxon>Saccharomycetales</taxon>
        <taxon>Saccharomycetaceae</taxon>
        <taxon>Lachancea</taxon>
    </lineage>
</organism>
<dbReference type="EMBL" id="LT598462">
    <property type="protein sequence ID" value="SCU78137.1"/>
    <property type="molecule type" value="Genomic_DNA"/>
</dbReference>
<dbReference type="STRING" id="1230905.A0A1G4IN94"/>
<gene>
    <name evidence="7" type="ORF">LAMI_0A03576G</name>
</gene>
<dbReference type="PANTHER" id="PTHR11266">
    <property type="entry name" value="PEROXISOMAL MEMBRANE PROTEIN 2, PXMP2 MPV17"/>
    <property type="match status" value="1"/>
</dbReference>
<evidence type="ECO:0000313" key="7">
    <source>
        <dbReference type="EMBL" id="SCU78137.1"/>
    </source>
</evidence>
<dbReference type="PANTHER" id="PTHR11266:SF50">
    <property type="entry name" value="VACUOLAR MEMBRANE PROTEIN YOR292C"/>
    <property type="match status" value="1"/>
</dbReference>
<evidence type="ECO:0000256" key="2">
    <source>
        <dbReference type="ARBA" id="ARBA00006824"/>
    </source>
</evidence>
<accession>A0A1G4IN94</accession>
<evidence type="ECO:0000256" key="6">
    <source>
        <dbReference type="RuleBase" id="RU363053"/>
    </source>
</evidence>
<comment type="similarity">
    <text evidence="2 6">Belongs to the peroxisomal membrane protein PXMP2/4 family.</text>
</comment>
<dbReference type="OrthoDB" id="10267969at2759"/>
<comment type="subcellular location">
    <subcellularLocation>
        <location evidence="1">Membrane</location>
        <topology evidence="1">Multi-pass membrane protein</topology>
    </subcellularLocation>
</comment>
<keyword evidence="8" id="KW-1185">Reference proteome</keyword>
<dbReference type="Pfam" id="PF04117">
    <property type="entry name" value="Mpv17_PMP22"/>
    <property type="match status" value="1"/>
</dbReference>
<proteinExistence type="inferred from homology"/>
<protein>
    <submittedName>
        <fullName evidence="7">LAMI_0A03576g1_1</fullName>
    </submittedName>
</protein>
<evidence type="ECO:0000256" key="3">
    <source>
        <dbReference type="ARBA" id="ARBA00022692"/>
    </source>
</evidence>
<feature type="transmembrane region" description="Helical" evidence="6">
    <location>
        <begin position="54"/>
        <end position="81"/>
    </location>
</feature>
<feature type="transmembrane region" description="Helical" evidence="6">
    <location>
        <begin position="195"/>
        <end position="216"/>
    </location>
</feature>
<dbReference type="Proteomes" id="UP000191024">
    <property type="component" value="Chromosome A"/>
</dbReference>
<dbReference type="InterPro" id="IPR007248">
    <property type="entry name" value="Mpv17_PMP22"/>
</dbReference>
<keyword evidence="5 6" id="KW-0472">Membrane</keyword>
<keyword evidence="4 6" id="KW-1133">Transmembrane helix</keyword>
<dbReference type="GO" id="GO:0016020">
    <property type="term" value="C:membrane"/>
    <property type="evidence" value="ECO:0007669"/>
    <property type="project" value="UniProtKB-SubCell"/>
</dbReference>
<feature type="transmembrane region" description="Helical" evidence="6">
    <location>
        <begin position="271"/>
        <end position="289"/>
    </location>
</feature>
<reference evidence="7 8" key="1">
    <citation type="submission" date="2016-03" db="EMBL/GenBank/DDBJ databases">
        <authorList>
            <person name="Devillers H."/>
        </authorList>
    </citation>
    <scope>NUCLEOTIDE SEQUENCE [LARGE SCALE GENOMIC DNA]</scope>
    <source>
        <strain evidence="7">CBS 11717</strain>
    </source>
</reference>
<evidence type="ECO:0000256" key="4">
    <source>
        <dbReference type="ARBA" id="ARBA00022989"/>
    </source>
</evidence>
<evidence type="ECO:0000256" key="5">
    <source>
        <dbReference type="ARBA" id="ARBA00023136"/>
    </source>
</evidence>
<evidence type="ECO:0000313" key="8">
    <source>
        <dbReference type="Proteomes" id="UP000191024"/>
    </source>
</evidence>
<feature type="transmembrane region" description="Helical" evidence="6">
    <location>
        <begin position="87"/>
        <end position="106"/>
    </location>
</feature>
<sequence length="326" mass="37621">MPLQLFGRDDIIVSYEDENRGNTPHRWSESRHGIVGRVRNWISSRMQGLTDRKFCGIGIVHWLMLFVWSALLVRFMGIYSWAYAKSALLTTIMTNALLFGTSDILAQSIACCMSGKVDPIPEVIDATSRDITARFSALRNDDHLDIEGDDENMSIFDDYGPLHTPRLFTRFNSPATLVEAAEEDEASALEGKFDFYRWLCFMSWGSFLALFQLPWYKFLNFFYTEDPTVVQVLERVLSDQLVYSPISLYCFLMYSSYIMEKGDLNAFHRKIANLYLSTLGCNFLVWFPVQFINFSVVPRHYQVPFSSSVGVLWNCFLSMRNSYHSV</sequence>
<feature type="transmembrane region" description="Helical" evidence="6">
    <location>
        <begin position="241"/>
        <end position="259"/>
    </location>
</feature>
<dbReference type="GO" id="GO:0005739">
    <property type="term" value="C:mitochondrion"/>
    <property type="evidence" value="ECO:0007669"/>
    <property type="project" value="TreeGrafter"/>
</dbReference>
<keyword evidence="3 6" id="KW-0812">Transmembrane</keyword>
<evidence type="ECO:0000256" key="1">
    <source>
        <dbReference type="ARBA" id="ARBA00004141"/>
    </source>
</evidence>